<feature type="compositionally biased region" description="Polar residues" evidence="1">
    <location>
        <begin position="92"/>
        <end position="129"/>
    </location>
</feature>
<comment type="caution">
    <text evidence="2">The sequence shown here is derived from an EMBL/GenBank/DDBJ whole genome shotgun (WGS) entry which is preliminary data.</text>
</comment>
<keyword evidence="3" id="KW-1185">Reference proteome</keyword>
<dbReference type="InParanoid" id="A0A7J7BYH9"/>
<evidence type="ECO:0000313" key="3">
    <source>
        <dbReference type="Proteomes" id="UP000593562"/>
    </source>
</evidence>
<gene>
    <name evidence="2" type="ORF">HS088_TW22G00358</name>
</gene>
<dbReference type="EMBL" id="JAAARO010000022">
    <property type="protein sequence ID" value="KAF5726677.1"/>
    <property type="molecule type" value="Genomic_DNA"/>
</dbReference>
<dbReference type="OrthoDB" id="1925325at2759"/>
<dbReference type="PANTHER" id="PTHR34280">
    <property type="entry name" value="OS01G0920100 PROTEIN"/>
    <property type="match status" value="1"/>
</dbReference>
<organism evidence="2 3">
    <name type="scientific">Tripterygium wilfordii</name>
    <name type="common">Thunder God vine</name>
    <dbReference type="NCBI Taxonomy" id="458696"/>
    <lineage>
        <taxon>Eukaryota</taxon>
        <taxon>Viridiplantae</taxon>
        <taxon>Streptophyta</taxon>
        <taxon>Embryophyta</taxon>
        <taxon>Tracheophyta</taxon>
        <taxon>Spermatophyta</taxon>
        <taxon>Magnoliopsida</taxon>
        <taxon>eudicotyledons</taxon>
        <taxon>Gunneridae</taxon>
        <taxon>Pentapetalae</taxon>
        <taxon>rosids</taxon>
        <taxon>fabids</taxon>
        <taxon>Celastrales</taxon>
        <taxon>Celastraceae</taxon>
        <taxon>Tripterygium</taxon>
    </lineage>
</organism>
<proteinExistence type="predicted"/>
<dbReference type="InterPro" id="IPR038947">
    <property type="entry name" value="At3g27210-like"/>
</dbReference>
<reference evidence="2 3" key="1">
    <citation type="journal article" date="2020" name="Nat. Commun.">
        <title>Genome of Tripterygium wilfordii and identification of cytochrome P450 involved in triptolide biosynthesis.</title>
        <authorList>
            <person name="Tu L."/>
            <person name="Su P."/>
            <person name="Zhang Z."/>
            <person name="Gao L."/>
            <person name="Wang J."/>
            <person name="Hu T."/>
            <person name="Zhou J."/>
            <person name="Zhang Y."/>
            <person name="Zhao Y."/>
            <person name="Liu Y."/>
            <person name="Song Y."/>
            <person name="Tong Y."/>
            <person name="Lu Y."/>
            <person name="Yang J."/>
            <person name="Xu C."/>
            <person name="Jia M."/>
            <person name="Peters R.J."/>
            <person name="Huang L."/>
            <person name="Gao W."/>
        </authorList>
    </citation>
    <scope>NUCLEOTIDE SEQUENCE [LARGE SCALE GENOMIC DNA]</scope>
    <source>
        <strain evidence="3">cv. XIE 37</strain>
        <tissue evidence="2">Leaf</tissue>
    </source>
</reference>
<feature type="region of interest" description="Disordered" evidence="1">
    <location>
        <begin position="91"/>
        <end position="138"/>
    </location>
</feature>
<name>A0A7J7BYH9_TRIWF</name>
<protein>
    <submittedName>
        <fullName evidence="2">Uncharacterized protein</fullName>
    </submittedName>
</protein>
<sequence length="235" mass="25921">MGDCLSVQKRKDPTMELNCSISSQKDKVQIQSPIKGRAIDGEEHLMDAVNSKPQSSPLPYRDSFKDLTNNDELYFDSQAWIDSDNEDFVSLNGDSTPSYEKTPAKQSSLPGNTLSERSVIVNKTPNSSPEPSPTDMKKQLFEFFHEKSSDDDSDNADQSFKVAVDAKPIITCSFSPKSTNPSRCGSLANSSVCNFRTTSNRGSNTGKVKSTQSSQCCLSIPNLVRSLSERKKRQT</sequence>
<dbReference type="PANTHER" id="PTHR34280:SF15">
    <property type="entry name" value="TRANSCRIPTION FACTOR"/>
    <property type="match status" value="1"/>
</dbReference>
<accession>A0A7J7BYH9</accession>
<dbReference type="AlphaFoldDB" id="A0A7J7BYH9"/>
<evidence type="ECO:0000313" key="2">
    <source>
        <dbReference type="EMBL" id="KAF5726677.1"/>
    </source>
</evidence>
<dbReference type="Proteomes" id="UP000593562">
    <property type="component" value="Unassembled WGS sequence"/>
</dbReference>
<evidence type="ECO:0000256" key="1">
    <source>
        <dbReference type="SAM" id="MobiDB-lite"/>
    </source>
</evidence>